<evidence type="ECO:0000313" key="2">
    <source>
        <dbReference type="Proteomes" id="UP001145114"/>
    </source>
</evidence>
<protein>
    <submittedName>
        <fullName evidence="1">Uncharacterized protein</fullName>
    </submittedName>
</protein>
<sequence>MDLSQVAPQIPKGYAVWVIYASSGEGTSVPRALAYTSIVLSSVIIIIFIITQLRHTRLREHISFRLSLSIAVADLMYAIIQACCENEAILR</sequence>
<keyword evidence="2" id="KW-1185">Reference proteome</keyword>
<feature type="non-terminal residue" evidence="1">
    <location>
        <position position="91"/>
    </location>
</feature>
<proteinExistence type="predicted"/>
<dbReference type="EMBL" id="JAMZIH010003491">
    <property type="protein sequence ID" value="KAJ1676788.1"/>
    <property type="molecule type" value="Genomic_DNA"/>
</dbReference>
<gene>
    <name evidence="1" type="ORF">EV182_007500</name>
</gene>
<dbReference type="Proteomes" id="UP001145114">
    <property type="component" value="Unassembled WGS sequence"/>
</dbReference>
<evidence type="ECO:0000313" key="1">
    <source>
        <dbReference type="EMBL" id="KAJ1676788.1"/>
    </source>
</evidence>
<organism evidence="1 2">
    <name type="scientific">Spiromyces aspiralis</name>
    <dbReference type="NCBI Taxonomy" id="68401"/>
    <lineage>
        <taxon>Eukaryota</taxon>
        <taxon>Fungi</taxon>
        <taxon>Fungi incertae sedis</taxon>
        <taxon>Zoopagomycota</taxon>
        <taxon>Kickxellomycotina</taxon>
        <taxon>Kickxellomycetes</taxon>
        <taxon>Kickxellales</taxon>
        <taxon>Kickxellaceae</taxon>
        <taxon>Spiromyces</taxon>
    </lineage>
</organism>
<accession>A0ACC1HLX9</accession>
<name>A0ACC1HLX9_9FUNG</name>
<comment type="caution">
    <text evidence="1">The sequence shown here is derived from an EMBL/GenBank/DDBJ whole genome shotgun (WGS) entry which is preliminary data.</text>
</comment>
<reference evidence="1" key="1">
    <citation type="submission" date="2022-06" db="EMBL/GenBank/DDBJ databases">
        <title>Phylogenomic reconstructions and comparative analyses of Kickxellomycotina fungi.</title>
        <authorList>
            <person name="Reynolds N.K."/>
            <person name="Stajich J.E."/>
            <person name="Barry K."/>
            <person name="Grigoriev I.V."/>
            <person name="Crous P."/>
            <person name="Smith M.E."/>
        </authorList>
    </citation>
    <scope>NUCLEOTIDE SEQUENCE</scope>
    <source>
        <strain evidence="1">RSA 2271</strain>
    </source>
</reference>